<comment type="subcellular location">
    <subcellularLocation>
        <location evidence="1 7">Cell membrane</location>
        <topology evidence="1 7">Multi-pass membrane protein</topology>
    </subcellularLocation>
</comment>
<gene>
    <name evidence="9" type="ORF">E4U02_14930</name>
</gene>
<dbReference type="AlphaFoldDB" id="A0A4Y9FM50"/>
<evidence type="ECO:0000256" key="4">
    <source>
        <dbReference type="ARBA" id="ARBA00022692"/>
    </source>
</evidence>
<evidence type="ECO:0000313" key="9">
    <source>
        <dbReference type="EMBL" id="TFU30231.1"/>
    </source>
</evidence>
<organism evidence="9 10">
    <name type="scientific">Microbacterium paludicola</name>
    <dbReference type="NCBI Taxonomy" id="300019"/>
    <lineage>
        <taxon>Bacteria</taxon>
        <taxon>Bacillati</taxon>
        <taxon>Actinomycetota</taxon>
        <taxon>Actinomycetes</taxon>
        <taxon>Micrococcales</taxon>
        <taxon>Microbacteriaceae</taxon>
        <taxon>Microbacterium</taxon>
    </lineage>
</organism>
<protein>
    <submittedName>
        <fullName evidence="9">ABC transporter permease</fullName>
    </submittedName>
</protein>
<keyword evidence="5 7" id="KW-1133">Transmembrane helix</keyword>
<sequence length="313" mass="32635">MLSFIVRRLAAGALTVATICVLAFFLLYMGATDIARRIVGDTADPAIVARKEEQLGLDRPVVAQFSDWVAGALTGDLGRSWFSGQAVTDAIASRLPVTLSLTIGAVLATAVIGLVLGVIAAARRGAVDRAIQATAVIAGAIPGFLVALILALVFGIGLRWFPATGYVRPEDSIAGWLSTITMPIIALAIGAIASVAQQVRGSMVDALRLDYVRTLRARGLPTRRVLYGHVLRNSAGPALSVLGLQFIVIFGGAVVVEQVFSLPGLGQTAVSATVQGDIPLVMGVIVVTALLVLAINLSVDLLQGWLNPKVRLA</sequence>
<dbReference type="CDD" id="cd06261">
    <property type="entry name" value="TM_PBP2"/>
    <property type="match status" value="1"/>
</dbReference>
<keyword evidence="3" id="KW-1003">Cell membrane</keyword>
<comment type="caution">
    <text evidence="9">The sequence shown here is derived from an EMBL/GenBank/DDBJ whole genome shotgun (WGS) entry which is preliminary data.</text>
</comment>
<dbReference type="PROSITE" id="PS50928">
    <property type="entry name" value="ABC_TM1"/>
    <property type="match status" value="1"/>
</dbReference>
<dbReference type="InterPro" id="IPR045621">
    <property type="entry name" value="BPD_transp_1_N"/>
</dbReference>
<feature type="transmembrane region" description="Helical" evidence="7">
    <location>
        <begin position="239"/>
        <end position="260"/>
    </location>
</feature>
<reference evidence="9 10" key="1">
    <citation type="submission" date="2019-03" db="EMBL/GenBank/DDBJ databases">
        <title>Diversity of the mouse oral microbiome.</title>
        <authorList>
            <person name="Joseph S."/>
            <person name="Aduse-Opoku J."/>
            <person name="Curtis M."/>
            <person name="Wade W."/>
            <person name="Hashim A."/>
        </authorList>
    </citation>
    <scope>NUCLEOTIDE SEQUENCE [LARGE SCALE GENOMIC DNA]</scope>
    <source>
        <strain evidence="9 10">P1012</strain>
    </source>
</reference>
<evidence type="ECO:0000256" key="6">
    <source>
        <dbReference type="ARBA" id="ARBA00023136"/>
    </source>
</evidence>
<evidence type="ECO:0000256" key="2">
    <source>
        <dbReference type="ARBA" id="ARBA00022448"/>
    </source>
</evidence>
<dbReference type="GO" id="GO:0005886">
    <property type="term" value="C:plasma membrane"/>
    <property type="evidence" value="ECO:0007669"/>
    <property type="project" value="UniProtKB-SubCell"/>
</dbReference>
<feature type="domain" description="ABC transmembrane type-1" evidence="8">
    <location>
        <begin position="95"/>
        <end position="303"/>
    </location>
</feature>
<feature type="transmembrane region" description="Helical" evidence="7">
    <location>
        <begin position="134"/>
        <end position="161"/>
    </location>
</feature>
<dbReference type="EMBL" id="SPQB01000065">
    <property type="protein sequence ID" value="TFU30231.1"/>
    <property type="molecule type" value="Genomic_DNA"/>
</dbReference>
<keyword evidence="6 7" id="KW-0472">Membrane</keyword>
<dbReference type="InterPro" id="IPR035906">
    <property type="entry name" value="MetI-like_sf"/>
</dbReference>
<dbReference type="OrthoDB" id="9778910at2"/>
<dbReference type="Gene3D" id="1.10.3720.10">
    <property type="entry name" value="MetI-like"/>
    <property type="match status" value="1"/>
</dbReference>
<dbReference type="Pfam" id="PF19300">
    <property type="entry name" value="BPD_transp_1_N"/>
    <property type="match status" value="1"/>
</dbReference>
<keyword evidence="10" id="KW-1185">Reference proteome</keyword>
<evidence type="ECO:0000256" key="1">
    <source>
        <dbReference type="ARBA" id="ARBA00004651"/>
    </source>
</evidence>
<name>A0A4Y9FM50_9MICO</name>
<keyword evidence="2 7" id="KW-0813">Transport</keyword>
<feature type="transmembrane region" description="Helical" evidence="7">
    <location>
        <begin position="9"/>
        <end position="31"/>
    </location>
</feature>
<comment type="similarity">
    <text evidence="7">Belongs to the binding-protein-dependent transport system permease family.</text>
</comment>
<accession>A0A4Y9FM50</accession>
<dbReference type="PANTHER" id="PTHR43163">
    <property type="entry name" value="DIPEPTIDE TRANSPORT SYSTEM PERMEASE PROTEIN DPPB-RELATED"/>
    <property type="match status" value="1"/>
</dbReference>
<dbReference type="GO" id="GO:0055085">
    <property type="term" value="P:transmembrane transport"/>
    <property type="evidence" value="ECO:0007669"/>
    <property type="project" value="InterPro"/>
</dbReference>
<evidence type="ECO:0000313" key="10">
    <source>
        <dbReference type="Proteomes" id="UP000298358"/>
    </source>
</evidence>
<proteinExistence type="inferred from homology"/>
<evidence type="ECO:0000256" key="3">
    <source>
        <dbReference type="ARBA" id="ARBA00022475"/>
    </source>
</evidence>
<dbReference type="Proteomes" id="UP000298358">
    <property type="component" value="Unassembled WGS sequence"/>
</dbReference>
<feature type="transmembrane region" description="Helical" evidence="7">
    <location>
        <begin position="280"/>
        <end position="302"/>
    </location>
</feature>
<dbReference type="Pfam" id="PF00528">
    <property type="entry name" value="BPD_transp_1"/>
    <property type="match status" value="1"/>
</dbReference>
<feature type="transmembrane region" description="Helical" evidence="7">
    <location>
        <begin position="99"/>
        <end position="122"/>
    </location>
</feature>
<dbReference type="InterPro" id="IPR000515">
    <property type="entry name" value="MetI-like"/>
</dbReference>
<evidence type="ECO:0000256" key="7">
    <source>
        <dbReference type="RuleBase" id="RU363032"/>
    </source>
</evidence>
<evidence type="ECO:0000256" key="5">
    <source>
        <dbReference type="ARBA" id="ARBA00022989"/>
    </source>
</evidence>
<dbReference type="RefSeq" id="WP_135115600.1">
    <property type="nucleotide sequence ID" value="NZ_JADGLL010000065.1"/>
</dbReference>
<feature type="transmembrane region" description="Helical" evidence="7">
    <location>
        <begin position="173"/>
        <end position="193"/>
    </location>
</feature>
<dbReference type="SUPFAM" id="SSF161098">
    <property type="entry name" value="MetI-like"/>
    <property type="match status" value="1"/>
</dbReference>
<dbReference type="PANTHER" id="PTHR43163:SF6">
    <property type="entry name" value="DIPEPTIDE TRANSPORT SYSTEM PERMEASE PROTEIN DPPB-RELATED"/>
    <property type="match status" value="1"/>
</dbReference>
<keyword evidence="4 7" id="KW-0812">Transmembrane</keyword>
<evidence type="ECO:0000259" key="8">
    <source>
        <dbReference type="PROSITE" id="PS50928"/>
    </source>
</evidence>